<sequence>MADDEGAVTVEAAFALTAIIVVVGIIVAGIGALVASLVATDVAAAAARAYAIGVDYSPPRGTVEVTDAGGLATATATIPSPLGEISSTAVFTVEGRNRAG</sequence>
<dbReference type="EMBL" id="CP136958">
    <property type="protein sequence ID" value="WOT01768.1"/>
    <property type="molecule type" value="Genomic_DNA"/>
</dbReference>
<reference evidence="2" key="2">
    <citation type="submission" date="2023-10" db="EMBL/GenBank/DDBJ databases">
        <authorList>
            <person name="Choi B."/>
        </authorList>
    </citation>
    <scope>NUCLEOTIDE SEQUENCE</scope>
    <source>
        <strain evidence="2">UMB0763</strain>
    </source>
</reference>
<accession>A0AAF0YUH9</accession>
<dbReference type="AlphaFoldDB" id="A0AAF0YUH9"/>
<keyword evidence="1" id="KW-1133">Transmembrane helix</keyword>
<gene>
    <name evidence="2" type="ORF">CYJ47_10935</name>
</gene>
<feature type="transmembrane region" description="Helical" evidence="1">
    <location>
        <begin position="12"/>
        <end position="38"/>
    </location>
</feature>
<name>A0AAF0YUH9_9CORY</name>
<protein>
    <submittedName>
        <fullName evidence="2">Uncharacterized protein</fullName>
    </submittedName>
</protein>
<keyword evidence="1" id="KW-0472">Membrane</keyword>
<dbReference type="KEGG" id="cpyr:CYJ47_10935"/>
<proteinExistence type="predicted"/>
<evidence type="ECO:0000313" key="2">
    <source>
        <dbReference type="EMBL" id="WOT01768.1"/>
    </source>
</evidence>
<evidence type="ECO:0000313" key="3">
    <source>
        <dbReference type="Proteomes" id="UP000234560"/>
    </source>
</evidence>
<reference evidence="2" key="1">
    <citation type="submission" date="2017-12" db="EMBL/GenBank/DDBJ databases">
        <authorList>
            <person name="Thomas-White K."/>
            <person name="Wolfe A.J."/>
        </authorList>
    </citation>
    <scope>NUCLEOTIDE SEQUENCE</scope>
    <source>
        <strain evidence="2">UMB0763</strain>
    </source>
</reference>
<organism evidence="2 3">
    <name type="scientific">Corynebacterium pyruviciproducens</name>
    <dbReference type="NCBI Taxonomy" id="598660"/>
    <lineage>
        <taxon>Bacteria</taxon>
        <taxon>Bacillati</taxon>
        <taxon>Actinomycetota</taxon>
        <taxon>Actinomycetes</taxon>
        <taxon>Mycobacteriales</taxon>
        <taxon>Corynebacteriaceae</taxon>
        <taxon>Corynebacterium</taxon>
    </lineage>
</organism>
<dbReference type="Proteomes" id="UP000234560">
    <property type="component" value="Chromosome"/>
</dbReference>
<evidence type="ECO:0000256" key="1">
    <source>
        <dbReference type="SAM" id="Phobius"/>
    </source>
</evidence>
<keyword evidence="1" id="KW-0812">Transmembrane</keyword>
<dbReference type="RefSeq" id="WP_101677634.1">
    <property type="nucleotide sequence ID" value="NZ_CAMIHY010000018.1"/>
</dbReference>